<feature type="domain" description="HTH cro/C1-type" evidence="2">
    <location>
        <begin position="50"/>
        <end position="106"/>
    </location>
</feature>
<evidence type="ECO:0000313" key="3">
    <source>
        <dbReference type="EMBL" id="MXN63603.1"/>
    </source>
</evidence>
<proteinExistence type="predicted"/>
<dbReference type="Proteomes" id="UP000433101">
    <property type="component" value="Unassembled WGS sequence"/>
</dbReference>
<name>A0A7X3LR82_9HYPH</name>
<organism evidence="3 4">
    <name type="scientific">Stappia sediminis</name>
    <dbReference type="NCBI Taxonomy" id="2692190"/>
    <lineage>
        <taxon>Bacteria</taxon>
        <taxon>Pseudomonadati</taxon>
        <taxon>Pseudomonadota</taxon>
        <taxon>Alphaproteobacteria</taxon>
        <taxon>Hyphomicrobiales</taxon>
        <taxon>Stappiaceae</taxon>
        <taxon>Stappia</taxon>
    </lineage>
</organism>
<dbReference type="GO" id="GO:0003677">
    <property type="term" value="F:DNA binding"/>
    <property type="evidence" value="ECO:0007669"/>
    <property type="project" value="InterPro"/>
</dbReference>
<dbReference type="RefSeq" id="WP_160773845.1">
    <property type="nucleotide sequence ID" value="NZ_WUMV01000001.1"/>
</dbReference>
<dbReference type="InterPro" id="IPR010982">
    <property type="entry name" value="Lambda_DNA-bd_dom_sf"/>
</dbReference>
<keyword evidence="4" id="KW-1185">Reference proteome</keyword>
<dbReference type="Pfam" id="PF01381">
    <property type="entry name" value="HTH_3"/>
    <property type="match status" value="1"/>
</dbReference>
<comment type="caution">
    <text evidence="3">The sequence shown here is derived from an EMBL/GenBank/DDBJ whole genome shotgun (WGS) entry which is preliminary data.</text>
</comment>
<evidence type="ECO:0000313" key="4">
    <source>
        <dbReference type="Proteomes" id="UP000433101"/>
    </source>
</evidence>
<dbReference type="AlphaFoldDB" id="A0A7X3LR82"/>
<accession>A0A7X3LR82</accession>
<dbReference type="EMBL" id="WUMV01000001">
    <property type="protein sequence ID" value="MXN63603.1"/>
    <property type="molecule type" value="Genomic_DNA"/>
</dbReference>
<gene>
    <name evidence="3" type="ORF">GR183_01695</name>
</gene>
<evidence type="ECO:0000256" key="1">
    <source>
        <dbReference type="SAM" id="MobiDB-lite"/>
    </source>
</evidence>
<dbReference type="CDD" id="cd00093">
    <property type="entry name" value="HTH_XRE"/>
    <property type="match status" value="1"/>
</dbReference>
<reference evidence="3 4" key="1">
    <citation type="submission" date="2019-12" db="EMBL/GenBank/DDBJ databases">
        <authorList>
            <person name="Li M."/>
        </authorList>
    </citation>
    <scope>NUCLEOTIDE SEQUENCE [LARGE SCALE GENOMIC DNA]</scope>
    <source>
        <strain evidence="3 4">GBMRC 2046</strain>
    </source>
</reference>
<protein>
    <submittedName>
        <fullName evidence="3">Helix-turn-helix domain-containing protein</fullName>
    </submittedName>
</protein>
<dbReference type="SUPFAM" id="SSF47413">
    <property type="entry name" value="lambda repressor-like DNA-binding domains"/>
    <property type="match status" value="1"/>
</dbReference>
<dbReference type="Gene3D" id="1.10.260.40">
    <property type="entry name" value="lambda repressor-like DNA-binding domains"/>
    <property type="match status" value="1"/>
</dbReference>
<dbReference type="SMART" id="SM00530">
    <property type="entry name" value="HTH_XRE"/>
    <property type="match status" value="1"/>
</dbReference>
<evidence type="ECO:0000259" key="2">
    <source>
        <dbReference type="PROSITE" id="PS50943"/>
    </source>
</evidence>
<feature type="region of interest" description="Disordered" evidence="1">
    <location>
        <begin position="107"/>
        <end position="140"/>
    </location>
</feature>
<dbReference type="PROSITE" id="PS50943">
    <property type="entry name" value="HTH_CROC1"/>
    <property type="match status" value="1"/>
</dbReference>
<dbReference type="InterPro" id="IPR001387">
    <property type="entry name" value="Cro/C1-type_HTH"/>
</dbReference>
<sequence length="140" mass="15475">MSNVKQETQVDLSNLDLSADQVAEIVGTSVDEVRVADATIRYVQRNADLIKAMREARGLSRSELAEILGLTPGRVSQLESGQIRHAPNLKTLAEIAYRLDFEIDVSAHSKPPETEPYSTPDELVSAELPRKERKAAYRAS</sequence>